<name>A0ABM4C9V1_HYDVU</name>
<proteinExistence type="predicted"/>
<dbReference type="PANTHER" id="PTHR19446">
    <property type="entry name" value="REVERSE TRANSCRIPTASES"/>
    <property type="match status" value="1"/>
</dbReference>
<keyword evidence="1" id="KW-1185">Reference proteome</keyword>
<dbReference type="Proteomes" id="UP001652625">
    <property type="component" value="Chromosome 08"/>
</dbReference>
<organism evidence="1 2">
    <name type="scientific">Hydra vulgaris</name>
    <name type="common">Hydra</name>
    <name type="synonym">Hydra attenuata</name>
    <dbReference type="NCBI Taxonomy" id="6087"/>
    <lineage>
        <taxon>Eukaryota</taxon>
        <taxon>Metazoa</taxon>
        <taxon>Cnidaria</taxon>
        <taxon>Hydrozoa</taxon>
        <taxon>Hydroidolina</taxon>
        <taxon>Anthoathecata</taxon>
        <taxon>Aplanulata</taxon>
        <taxon>Hydridae</taxon>
        <taxon>Hydra</taxon>
    </lineage>
</organism>
<dbReference type="GeneID" id="136082948"/>
<sequence>MDLEVKKKKKKKKKRVRAKPKIRWWKLKDEDCCVKFKDEQDEEIRQKYKEMCGKTKRAVAKAKEKAYSNLYEKLNTKEGEKDLYRLARQRNRDGEESVLGRWKKYFEELMNQENDREGRLQETEIVNQEVPQVTKEKVRAAIRRMKCGKAVGPDDIPVETWKCLGEIAVEFLTGLFNRILEGQKMPEEWRHSIMVPIFKNKGDVQSYSNYRGIKLISYSLKIWERVVEARLRGKVETCEQQYGFMPAKCTTDAMFALRVLNGEV</sequence>
<gene>
    <name evidence="2" type="primary">LOC136082948</name>
</gene>
<protein>
    <submittedName>
        <fullName evidence="2">Uncharacterized protein LOC136082948</fullName>
    </submittedName>
</protein>
<evidence type="ECO:0000313" key="1">
    <source>
        <dbReference type="Proteomes" id="UP001652625"/>
    </source>
</evidence>
<reference evidence="2" key="1">
    <citation type="submission" date="2025-08" db="UniProtKB">
        <authorList>
            <consortium name="RefSeq"/>
        </authorList>
    </citation>
    <scope>IDENTIFICATION</scope>
</reference>
<evidence type="ECO:0000313" key="2">
    <source>
        <dbReference type="RefSeq" id="XP_065658438.1"/>
    </source>
</evidence>
<dbReference type="RefSeq" id="XP_065658438.1">
    <property type="nucleotide sequence ID" value="XM_065802366.1"/>
</dbReference>
<accession>A0ABM4C9V1</accession>